<evidence type="ECO:0000313" key="1">
    <source>
        <dbReference type="EMBL" id="EDY33976.1"/>
    </source>
</evidence>
<accession>B5CLA6</accession>
<name>B5CLA6_9FIRM</name>
<protein>
    <submittedName>
        <fullName evidence="1">Uncharacterized protein</fullName>
    </submittedName>
</protein>
<reference evidence="1 2" key="1">
    <citation type="submission" date="2008-08" db="EMBL/GenBank/DDBJ databases">
        <title>Draft genome sequence of Ruminococcus lactaris ATCC 29176.</title>
        <authorList>
            <person name="Sudarsanam P."/>
            <person name="Ley R."/>
            <person name="Guruge J."/>
            <person name="Turnbaugh P.J."/>
            <person name="Mahowald M."/>
            <person name="Liep D."/>
            <person name="Gordon J."/>
        </authorList>
    </citation>
    <scope>NUCLEOTIDE SEQUENCE [LARGE SCALE GENOMIC DNA]</scope>
    <source>
        <strain evidence="1 2">ATCC 29176</strain>
    </source>
</reference>
<gene>
    <name evidence="1" type="ORF">RUMLAC_00227</name>
</gene>
<comment type="caution">
    <text evidence="1">The sequence shown here is derived from an EMBL/GenBank/DDBJ whole genome shotgun (WGS) entry which is preliminary data.</text>
</comment>
<dbReference type="HOGENOM" id="CLU_2957920_0_0_9"/>
<dbReference type="Proteomes" id="UP000003254">
    <property type="component" value="Unassembled WGS sequence"/>
</dbReference>
<dbReference type="AlphaFoldDB" id="B5CLA6"/>
<keyword evidence="2" id="KW-1185">Reference proteome</keyword>
<dbReference type="EMBL" id="ABOU02000008">
    <property type="protein sequence ID" value="EDY33976.1"/>
    <property type="molecule type" value="Genomic_DNA"/>
</dbReference>
<sequence length="59" mass="7197">MYLFYILFFSIIQVVKQIVKQMSSNLSWQFTINIYNKIYSFTILIQEITNYEKRVSAYL</sequence>
<reference evidence="1 2" key="2">
    <citation type="submission" date="2008-08" db="EMBL/GenBank/DDBJ databases">
        <authorList>
            <person name="Fulton L."/>
            <person name="Clifton S."/>
            <person name="Fulton B."/>
            <person name="Xu J."/>
            <person name="Minx P."/>
            <person name="Pepin K.H."/>
            <person name="Johnson M."/>
            <person name="Bhonagiri V."/>
            <person name="Nash W.E."/>
            <person name="Mardis E.R."/>
            <person name="Wilson R.K."/>
        </authorList>
    </citation>
    <scope>NUCLEOTIDE SEQUENCE [LARGE SCALE GENOMIC DNA]</scope>
    <source>
        <strain evidence="1 2">ATCC 29176</strain>
    </source>
</reference>
<proteinExistence type="predicted"/>
<organism evidence="1 2">
    <name type="scientific">[Ruminococcus] lactaris ATCC 29176</name>
    <dbReference type="NCBI Taxonomy" id="471875"/>
    <lineage>
        <taxon>Bacteria</taxon>
        <taxon>Bacillati</taxon>
        <taxon>Bacillota</taxon>
        <taxon>Clostridia</taxon>
        <taxon>Lachnospirales</taxon>
        <taxon>Lachnospiraceae</taxon>
        <taxon>Mediterraneibacter</taxon>
    </lineage>
</organism>
<evidence type="ECO:0000313" key="2">
    <source>
        <dbReference type="Proteomes" id="UP000003254"/>
    </source>
</evidence>